<reference evidence="2" key="1">
    <citation type="submission" date="2015-06" db="EMBL/GenBank/DDBJ databases">
        <title>Expansion of signal transduction pathways in fungi by whole-genome duplication.</title>
        <authorList>
            <consortium name="DOE Joint Genome Institute"/>
            <person name="Corrochano L.M."/>
            <person name="Kuo A."/>
            <person name="Marcet-Houben M."/>
            <person name="Polaino S."/>
            <person name="Salamov A."/>
            <person name="Villalobos J.M."/>
            <person name="Alvarez M.I."/>
            <person name="Avalos J."/>
            <person name="Benito E.P."/>
            <person name="Benoit I."/>
            <person name="Burger G."/>
            <person name="Camino L.P."/>
            <person name="Canovas D."/>
            <person name="Cerda-Olmedo E."/>
            <person name="Cheng J.-F."/>
            <person name="Dominguez A."/>
            <person name="Elias M."/>
            <person name="Eslava A.P."/>
            <person name="Glaser F."/>
            <person name="Grimwood J."/>
            <person name="Gutierrez G."/>
            <person name="Heitman J."/>
            <person name="Henrissat B."/>
            <person name="Iturriaga E.A."/>
            <person name="Lang B.F."/>
            <person name="Lavin J.L."/>
            <person name="Lee S."/>
            <person name="Li W."/>
            <person name="Lindquist E."/>
            <person name="Lopez-Garcia S."/>
            <person name="Luque E.M."/>
            <person name="Marcos A.T."/>
            <person name="Martin J."/>
            <person name="McCluskey K."/>
            <person name="Medina H.R."/>
            <person name="Miralles-Duran A."/>
            <person name="Miyazaki A."/>
            <person name="Munoz-Torres E."/>
            <person name="Oguiza J.A."/>
            <person name="Ohm R."/>
            <person name="Olmedo M."/>
            <person name="Orejas M."/>
            <person name="Ortiz-Castellanos L."/>
            <person name="Pisabarro A.G."/>
            <person name="Rodriguez-Romero J."/>
            <person name="Ruiz-Herrera J."/>
            <person name="Ruiz-Vazquez R."/>
            <person name="Sanz C."/>
            <person name="Schackwitz W."/>
            <person name="Schmutz J."/>
            <person name="Shahriari M."/>
            <person name="Shelest E."/>
            <person name="Silva-Franco F."/>
            <person name="Soanes D."/>
            <person name="Syed K."/>
            <person name="Tagua V.G."/>
            <person name="Talbot N.J."/>
            <person name="Thon M."/>
            <person name="De vries R.P."/>
            <person name="Wiebenga A."/>
            <person name="Yadav J.S."/>
            <person name="Braun E.L."/>
            <person name="Baker S."/>
            <person name="Garre V."/>
            <person name="Horwitz B."/>
            <person name="Torres-Martinez S."/>
            <person name="Idnurm A."/>
            <person name="Herrera-Estrella A."/>
            <person name="Gabaldon T."/>
            <person name="Grigoriev I.V."/>
        </authorList>
    </citation>
    <scope>NUCLEOTIDE SEQUENCE [LARGE SCALE GENOMIC DNA]</scope>
    <source>
        <strain evidence="2">NRRL 1555(-)</strain>
    </source>
</reference>
<sequence>MFEIGIQAALISLKSGQEALLGHQEALEKKQDTMQLQMTSFYNEFKDREFPDRTIVTSTSLFHLFRILEQTLAGHCFLKRIKTGCVSIIPSYSETMESIIPDATETRHQLQGLASSGEGVRSENTLVSSYLVEILASTIHE</sequence>
<organism evidence="1 2">
    <name type="scientific">Phycomyces blakesleeanus (strain ATCC 8743b / DSM 1359 / FGSC 10004 / NBRC 33097 / NRRL 1555)</name>
    <dbReference type="NCBI Taxonomy" id="763407"/>
    <lineage>
        <taxon>Eukaryota</taxon>
        <taxon>Fungi</taxon>
        <taxon>Fungi incertae sedis</taxon>
        <taxon>Mucoromycota</taxon>
        <taxon>Mucoromycotina</taxon>
        <taxon>Mucoromycetes</taxon>
        <taxon>Mucorales</taxon>
        <taxon>Phycomycetaceae</taxon>
        <taxon>Phycomyces</taxon>
    </lineage>
</organism>
<proteinExistence type="predicted"/>
<dbReference type="VEuPathDB" id="FungiDB:PHYBLDRAFT_61890"/>
<dbReference type="RefSeq" id="XP_018298876.1">
    <property type="nucleotide sequence ID" value="XM_018440869.1"/>
</dbReference>
<evidence type="ECO:0000313" key="2">
    <source>
        <dbReference type="Proteomes" id="UP000077315"/>
    </source>
</evidence>
<dbReference type="Proteomes" id="UP000077315">
    <property type="component" value="Unassembled WGS sequence"/>
</dbReference>
<evidence type="ECO:0000313" key="1">
    <source>
        <dbReference type="EMBL" id="OAD80836.1"/>
    </source>
</evidence>
<dbReference type="AlphaFoldDB" id="A0A162Q7W6"/>
<dbReference type="GeneID" id="29001775"/>
<accession>A0A162Q7W6</accession>
<dbReference type="EMBL" id="KV440971">
    <property type="protein sequence ID" value="OAD80836.1"/>
    <property type="molecule type" value="Genomic_DNA"/>
</dbReference>
<name>A0A162Q7W6_PHYB8</name>
<gene>
    <name evidence="1" type="ORF">PHYBLDRAFT_61890</name>
</gene>
<dbReference type="InParanoid" id="A0A162Q7W6"/>
<keyword evidence="2" id="KW-1185">Reference proteome</keyword>
<protein>
    <submittedName>
        <fullName evidence="1">Uncharacterized protein</fullName>
    </submittedName>
</protein>